<name>A0A917UV72_9PSED</name>
<dbReference type="Proteomes" id="UP000635983">
    <property type="component" value="Unassembled WGS sequence"/>
</dbReference>
<protein>
    <submittedName>
        <fullName evidence="1">MxaD family protein</fullName>
    </submittedName>
</protein>
<comment type="caution">
    <text evidence="1">The sequence shown here is derived from an EMBL/GenBank/DDBJ whole genome shotgun (WGS) entry which is preliminary data.</text>
</comment>
<dbReference type="PANTHER" id="PTHR39332">
    <property type="entry name" value="BLL4707 PROTEIN"/>
    <property type="match status" value="1"/>
</dbReference>
<sequence length="140" mass="15527">MIHVYASIDLEHPAEQVWRLIGGFDSLPKWLPMITASEAGEGGRVRTLTLEDGGVIVERLQVFNEQERNYRYTIERAPLPVRGYLATLQVTAWEKGSRVEWSSTFEADGVPEAEAKSILEATYAGGLNALKERLGDVHGA</sequence>
<dbReference type="EMBL" id="BMPO01000002">
    <property type="protein sequence ID" value="GGJ87647.1"/>
    <property type="molecule type" value="Genomic_DNA"/>
</dbReference>
<gene>
    <name evidence="1" type="ORF">GCM10009304_11790</name>
</gene>
<dbReference type="SUPFAM" id="SSF55961">
    <property type="entry name" value="Bet v1-like"/>
    <property type="match status" value="1"/>
</dbReference>
<dbReference type="CDD" id="cd07821">
    <property type="entry name" value="PYR_PYL_RCAR_like"/>
    <property type="match status" value="1"/>
</dbReference>
<dbReference type="PANTHER" id="PTHR39332:SF7">
    <property type="entry name" value="SRPBCC FAMILY PROTEIN"/>
    <property type="match status" value="1"/>
</dbReference>
<proteinExistence type="predicted"/>
<dbReference type="InterPro" id="IPR023393">
    <property type="entry name" value="START-like_dom_sf"/>
</dbReference>
<keyword evidence="2" id="KW-1185">Reference proteome</keyword>
<dbReference type="AlphaFoldDB" id="A0A917UV72"/>
<organism evidence="1 2">
    <name type="scientific">Pseudomonas matsuisoli</name>
    <dbReference type="NCBI Taxonomy" id="1515666"/>
    <lineage>
        <taxon>Bacteria</taxon>
        <taxon>Pseudomonadati</taxon>
        <taxon>Pseudomonadota</taxon>
        <taxon>Gammaproteobacteria</taxon>
        <taxon>Pseudomonadales</taxon>
        <taxon>Pseudomonadaceae</taxon>
        <taxon>Pseudomonas</taxon>
    </lineage>
</organism>
<reference evidence="1" key="1">
    <citation type="journal article" date="2014" name="Int. J. Syst. Evol. Microbiol.">
        <title>Complete genome sequence of Corynebacterium casei LMG S-19264T (=DSM 44701T), isolated from a smear-ripened cheese.</title>
        <authorList>
            <consortium name="US DOE Joint Genome Institute (JGI-PGF)"/>
            <person name="Walter F."/>
            <person name="Albersmeier A."/>
            <person name="Kalinowski J."/>
            <person name="Ruckert C."/>
        </authorList>
    </citation>
    <scope>NUCLEOTIDE SEQUENCE</scope>
    <source>
        <strain evidence="1">JCM 30078</strain>
    </source>
</reference>
<dbReference type="Pfam" id="PF10604">
    <property type="entry name" value="Polyketide_cyc2"/>
    <property type="match status" value="1"/>
</dbReference>
<dbReference type="Gene3D" id="3.30.530.20">
    <property type="match status" value="1"/>
</dbReference>
<dbReference type="InterPro" id="IPR019587">
    <property type="entry name" value="Polyketide_cyclase/dehydratase"/>
</dbReference>
<evidence type="ECO:0000313" key="1">
    <source>
        <dbReference type="EMBL" id="GGJ87647.1"/>
    </source>
</evidence>
<dbReference type="RefSeq" id="WP_188982210.1">
    <property type="nucleotide sequence ID" value="NZ_BMPO01000002.1"/>
</dbReference>
<accession>A0A917UV72</accession>
<reference evidence="1" key="2">
    <citation type="submission" date="2020-09" db="EMBL/GenBank/DDBJ databases">
        <authorList>
            <person name="Sun Q."/>
            <person name="Ohkuma M."/>
        </authorList>
    </citation>
    <scope>NUCLEOTIDE SEQUENCE</scope>
    <source>
        <strain evidence="1">JCM 30078</strain>
    </source>
</reference>
<evidence type="ECO:0000313" key="2">
    <source>
        <dbReference type="Proteomes" id="UP000635983"/>
    </source>
</evidence>